<name>A0A6G6GHZ5_9FLAO</name>
<dbReference type="RefSeq" id="WP_164678142.1">
    <property type="nucleotide sequence ID" value="NZ_CP049057.1"/>
</dbReference>
<accession>A0A6G6GHZ5</accession>
<dbReference type="SUPFAM" id="SSF158682">
    <property type="entry name" value="TerB-like"/>
    <property type="match status" value="1"/>
</dbReference>
<dbReference type="Pfam" id="PF07766">
    <property type="entry name" value="LETM1_RBD"/>
    <property type="match status" value="1"/>
</dbReference>
<evidence type="ECO:0000313" key="2">
    <source>
        <dbReference type="EMBL" id="QIE58144.1"/>
    </source>
</evidence>
<dbReference type="GO" id="GO:0043022">
    <property type="term" value="F:ribosome binding"/>
    <property type="evidence" value="ECO:0007669"/>
    <property type="project" value="InterPro"/>
</dbReference>
<keyword evidence="3" id="KW-1185">Reference proteome</keyword>
<dbReference type="AlphaFoldDB" id="A0A6G6GHZ5"/>
<dbReference type="InterPro" id="IPR033122">
    <property type="entry name" value="LETM1-like_RBD"/>
</dbReference>
<dbReference type="Proteomes" id="UP000505306">
    <property type="component" value="Chromosome"/>
</dbReference>
<proteinExistence type="predicted"/>
<feature type="domain" description="Letm1 RBD" evidence="1">
    <location>
        <begin position="340"/>
        <end position="393"/>
    </location>
</feature>
<protein>
    <recommendedName>
        <fullName evidence="1">Letm1 RBD domain-containing protein</fullName>
    </recommendedName>
</protein>
<dbReference type="InterPro" id="IPR029024">
    <property type="entry name" value="TerB-like"/>
</dbReference>
<reference evidence="2 3" key="1">
    <citation type="submission" date="2020-02" db="EMBL/GenBank/DDBJ databases">
        <title>Complete genome sequence of Flavobacteriaceae bacterium.</title>
        <authorList>
            <person name="Kim S.-J."/>
            <person name="Kim Y.-S."/>
            <person name="Kim K.-H."/>
        </authorList>
    </citation>
    <scope>NUCLEOTIDE SEQUENCE [LARGE SCALE GENOMIC DNA]</scope>
    <source>
        <strain evidence="2 3">RR4-40</strain>
    </source>
</reference>
<sequence>MNPSASGWIPKYFKIRADAVSSESHIHESISYHQLQSAGFIHGVSITSLLQPIPTKIILTTDELTKINLFHLLVTRYFEHNNDATQKDAIKSILEFYHLIEKGRKGFFNQFARYSKNHTKLERIMAVRIHESNNLLKRNFTSLLTYAFLYLDVLAYEQYLLGKQDVKAFITRFESTVLYACFHALQSKQKKNKYDRLLIELFEGNAAYANSKKSQQEFVESVKASSPHQRTFILDISCLAVWDDFSMDASEAKFLRGLCEQLELSESTLATSIETIVILTQNESVQVKLFEYAHPVNQFYKQATKTVKTLIVRNKTRLITELHESGELIVLLGKSTSKELSAEEKAKVKSQLLDICKTIPSLTIFLLPGGTLLLPLLIKFIPQLLPSAFDENRIEK</sequence>
<evidence type="ECO:0000259" key="1">
    <source>
        <dbReference type="Pfam" id="PF07766"/>
    </source>
</evidence>
<dbReference type="KEGG" id="mgel:G5B37_00755"/>
<evidence type="ECO:0000313" key="3">
    <source>
        <dbReference type="Proteomes" id="UP000505306"/>
    </source>
</evidence>
<organism evidence="2 3">
    <name type="scientific">Rasiella rasia</name>
    <dbReference type="NCBI Taxonomy" id="2744027"/>
    <lineage>
        <taxon>Bacteria</taxon>
        <taxon>Pseudomonadati</taxon>
        <taxon>Bacteroidota</taxon>
        <taxon>Flavobacteriia</taxon>
        <taxon>Flavobacteriales</taxon>
        <taxon>Flavobacteriaceae</taxon>
        <taxon>Rasiella</taxon>
    </lineage>
</organism>
<gene>
    <name evidence="2" type="ORF">G5B37_00755</name>
</gene>
<dbReference type="EMBL" id="CP049057">
    <property type="protein sequence ID" value="QIE58144.1"/>
    <property type="molecule type" value="Genomic_DNA"/>
</dbReference>
<dbReference type="NCBIfam" id="NF040639">
    <property type="entry name" value="LETM1_rel_film"/>
    <property type="match status" value="1"/>
</dbReference>